<dbReference type="AlphaFoldDB" id="A0A9Q0MGC2"/>
<gene>
    <name evidence="18" type="ORF">RDWZM_003936</name>
</gene>
<dbReference type="GO" id="GO:0005739">
    <property type="term" value="C:mitochondrion"/>
    <property type="evidence" value="ECO:0007669"/>
    <property type="project" value="TreeGrafter"/>
</dbReference>
<evidence type="ECO:0000256" key="9">
    <source>
        <dbReference type="ARBA" id="ARBA00022759"/>
    </source>
</evidence>
<evidence type="ECO:0000259" key="17">
    <source>
        <dbReference type="Pfam" id="PF12706"/>
    </source>
</evidence>
<comment type="catalytic activity">
    <reaction evidence="1">
        <text>Endonucleolytic cleavage of RNA, removing extra 3' nucleotides from tRNA precursor, generating 3' termini of tRNAs. A 3'-hydroxy group is left at the tRNA terminus and a 5'-phosphoryl group is left at the trailer molecule.</text>
        <dbReference type="EC" id="3.1.26.11"/>
    </reaction>
</comment>
<evidence type="ECO:0000256" key="13">
    <source>
        <dbReference type="ARBA" id="ARBA00023136"/>
    </source>
</evidence>
<dbReference type="EMBL" id="JAPWDV010000001">
    <property type="protein sequence ID" value="KAJ6225391.1"/>
    <property type="molecule type" value="Genomic_DNA"/>
</dbReference>
<feature type="domain" description="Palmitoyltransferase DHHC" evidence="16">
    <location>
        <begin position="47"/>
        <end position="206"/>
    </location>
</feature>
<keyword evidence="9" id="KW-0255">Endonuclease</keyword>
<comment type="cofactor">
    <cofactor evidence="2">
        <name>Zn(2+)</name>
        <dbReference type="ChEBI" id="CHEBI:29105"/>
    </cofactor>
</comment>
<evidence type="ECO:0000256" key="7">
    <source>
        <dbReference type="ARBA" id="ARBA00022722"/>
    </source>
</evidence>
<comment type="caution">
    <text evidence="18">The sequence shown here is derived from an EMBL/GenBank/DDBJ whole genome shotgun (WGS) entry which is preliminary data.</text>
</comment>
<keyword evidence="15" id="KW-0732">Signal</keyword>
<dbReference type="GO" id="GO:0042781">
    <property type="term" value="F:3'-tRNA processing endoribonuclease activity"/>
    <property type="evidence" value="ECO:0007669"/>
    <property type="project" value="UniProtKB-EC"/>
</dbReference>
<keyword evidence="13" id="KW-0472">Membrane</keyword>
<comment type="subcellular location">
    <subcellularLocation>
        <location evidence="3">Membrane</location>
        <topology evidence="3">Multi-pass membrane protein</topology>
    </subcellularLocation>
</comment>
<evidence type="ECO:0000256" key="1">
    <source>
        <dbReference type="ARBA" id="ARBA00000402"/>
    </source>
</evidence>
<protein>
    <recommendedName>
        <fullName evidence="14">Palmitoyltransferase</fullName>
        <ecNumber evidence="14">2.3.1.225</ecNumber>
    </recommendedName>
</protein>
<evidence type="ECO:0000256" key="2">
    <source>
        <dbReference type="ARBA" id="ARBA00001947"/>
    </source>
</evidence>
<keyword evidence="12" id="KW-1133">Transmembrane helix</keyword>
<sequence>MIYVLHLVFHLLASTVNPIDNNVFEKHRNVERTMTKQFDRTKHRHVIENQFCYICETQVGVKSKHCSLCNKCVSDFDHHCKWLNNCVGGKNYRWFIGSMLTALVQSLTIMATSLAELVALYMPSSHCIHNRQSYNNNTTLMVNETTSNETIGDCKLNIINREYVIEGHIRTGWWATLSTIFGTSTIAFILLTHLCGFHIFLKCIGIYKSSKIKHFFLTSNSWDNVSGLSSLLLARLDAGINEFTISGLNTETIVQECIRFDTKLKRVKFNHVKNVEFEMNRLQLKPIVIDTASHLKTTVYLGKILSESGRISLEKCFHQRVPRHLVSKLQKGESIILENGTIIKPENVMDPDQPSKRFILFENNDSILLNNLERTPIIRDFLSKCNCMIHFTRDQFLEQSEYKSFLNKYESSYHLLLTESNSSLCNHSAHRFQLQLNLVDQQLFPILKEQIVTNNPITGDNKNIIHCQAGMRYQLVPHVNDQEQLISFDRLPEFDLTNQRNSLIHKDGTTRPGIDESLESLQKKQKELPINNGPEYPEFIFLGTASSVSLAIRNVPSILVRLSPKDSILLDCGESTYSQLLRFYGKEEIREIMNSLKLIFISHHHSDHHMGFVELVDKHYQFTNQKLFAILPPMVSKFLHSKSHCFDSLHNLQNKYEYSVNRYFDFKKTPLLQKRLPTIQKLTLIPVSHCVSAYGISIQTDSGFRFVYSGDTEPCDSLVENGKDCDLLIHESTVEDGLQHFARTHFHSTMSEAIEVGRLMNARFTILTHFSQRYGKLPFITERQRIKLETDKSYGLAFDNMKINAKQFERLPLMYDTLRCMYAKHLDNMEYRSQMYKRKYDNGKRY</sequence>
<dbReference type="Proteomes" id="UP001142055">
    <property type="component" value="Chromosome 1"/>
</dbReference>
<keyword evidence="8" id="KW-0479">Metal-binding</keyword>
<dbReference type="CDD" id="cd07718">
    <property type="entry name" value="RNaseZ_ELAC1_ELAC2-C-term-like_MBL-fold"/>
    <property type="match status" value="1"/>
</dbReference>
<dbReference type="InterPro" id="IPR001594">
    <property type="entry name" value="Palmitoyltrfase_DHHC"/>
</dbReference>
<keyword evidence="19" id="KW-1185">Reference proteome</keyword>
<comment type="similarity">
    <text evidence="14">Belongs to the DHHC palmitoyltransferase family.</text>
</comment>
<dbReference type="InterPro" id="IPR047151">
    <property type="entry name" value="RNZ2-like"/>
</dbReference>
<feature type="domain" description="Metallo-beta-lactamase" evidence="17">
    <location>
        <begin position="568"/>
        <end position="770"/>
    </location>
</feature>
<dbReference type="InterPro" id="IPR036866">
    <property type="entry name" value="RibonucZ/Hydroxyglut_hydro"/>
</dbReference>
<dbReference type="OMA" id="ERIPGWK"/>
<name>A0A9Q0MGC2_BLOTA</name>
<dbReference type="Pfam" id="PF01529">
    <property type="entry name" value="DHHC"/>
    <property type="match status" value="1"/>
</dbReference>
<accession>A0A9Q0MGC2</accession>
<reference evidence="18" key="1">
    <citation type="submission" date="2022-12" db="EMBL/GenBank/DDBJ databases">
        <title>Genome assemblies of Blomia tropicalis.</title>
        <authorList>
            <person name="Cui Y."/>
        </authorList>
    </citation>
    <scope>NUCLEOTIDE SEQUENCE</scope>
    <source>
        <tissue evidence="18">Adult mites</tissue>
    </source>
</reference>
<evidence type="ECO:0000256" key="14">
    <source>
        <dbReference type="RuleBase" id="RU079119"/>
    </source>
</evidence>
<keyword evidence="10" id="KW-0378">Hydrolase</keyword>
<comment type="catalytic activity">
    <reaction evidence="14">
        <text>L-cysteinyl-[protein] + hexadecanoyl-CoA = S-hexadecanoyl-L-cysteinyl-[protein] + CoA</text>
        <dbReference type="Rhea" id="RHEA:36683"/>
        <dbReference type="Rhea" id="RHEA-COMP:10131"/>
        <dbReference type="Rhea" id="RHEA-COMP:11032"/>
        <dbReference type="ChEBI" id="CHEBI:29950"/>
        <dbReference type="ChEBI" id="CHEBI:57287"/>
        <dbReference type="ChEBI" id="CHEBI:57379"/>
        <dbReference type="ChEBI" id="CHEBI:74151"/>
        <dbReference type="EC" id="2.3.1.225"/>
    </reaction>
</comment>
<keyword evidence="11" id="KW-0862">Zinc</keyword>
<evidence type="ECO:0000256" key="11">
    <source>
        <dbReference type="ARBA" id="ARBA00022833"/>
    </source>
</evidence>
<dbReference type="SUPFAM" id="SSF56281">
    <property type="entry name" value="Metallo-hydrolase/oxidoreductase"/>
    <property type="match status" value="1"/>
</dbReference>
<evidence type="ECO:0000313" key="18">
    <source>
        <dbReference type="EMBL" id="KAJ6225391.1"/>
    </source>
</evidence>
<evidence type="ECO:0000256" key="12">
    <source>
        <dbReference type="ARBA" id="ARBA00022989"/>
    </source>
</evidence>
<keyword evidence="14" id="KW-0808">Transferase</keyword>
<keyword evidence="7" id="KW-0540">Nuclease</keyword>
<dbReference type="GO" id="GO:0016020">
    <property type="term" value="C:membrane"/>
    <property type="evidence" value="ECO:0007669"/>
    <property type="project" value="UniProtKB-SubCell"/>
</dbReference>
<evidence type="ECO:0000256" key="4">
    <source>
        <dbReference type="ARBA" id="ARBA00007823"/>
    </source>
</evidence>
<dbReference type="InterPro" id="IPR001279">
    <property type="entry name" value="Metallo-B-lactamas"/>
</dbReference>
<dbReference type="EC" id="2.3.1.225" evidence="14"/>
<organism evidence="18 19">
    <name type="scientific">Blomia tropicalis</name>
    <name type="common">Mite</name>
    <dbReference type="NCBI Taxonomy" id="40697"/>
    <lineage>
        <taxon>Eukaryota</taxon>
        <taxon>Metazoa</taxon>
        <taxon>Ecdysozoa</taxon>
        <taxon>Arthropoda</taxon>
        <taxon>Chelicerata</taxon>
        <taxon>Arachnida</taxon>
        <taxon>Acari</taxon>
        <taxon>Acariformes</taxon>
        <taxon>Sarcoptiformes</taxon>
        <taxon>Astigmata</taxon>
        <taxon>Glycyphagoidea</taxon>
        <taxon>Echimyopodidae</taxon>
        <taxon>Blomia</taxon>
    </lineage>
</organism>
<dbReference type="GO" id="GO:0019706">
    <property type="term" value="F:protein-cysteine S-palmitoyltransferase activity"/>
    <property type="evidence" value="ECO:0007669"/>
    <property type="project" value="UniProtKB-EC"/>
</dbReference>
<dbReference type="PANTHER" id="PTHR12553">
    <property type="entry name" value="ZINC PHOSPHODIESTERASE ELAC PROTEIN 2"/>
    <property type="match status" value="1"/>
</dbReference>
<proteinExistence type="inferred from homology"/>
<evidence type="ECO:0000256" key="8">
    <source>
        <dbReference type="ARBA" id="ARBA00022723"/>
    </source>
</evidence>
<comment type="similarity">
    <text evidence="4">Belongs to the RNase Z family.</text>
</comment>
<dbReference type="PROSITE" id="PS50216">
    <property type="entry name" value="DHHC"/>
    <property type="match status" value="1"/>
</dbReference>
<keyword evidence="14" id="KW-0012">Acyltransferase</keyword>
<dbReference type="GO" id="GO:1990180">
    <property type="term" value="P:mitochondrial tRNA 3'-end processing"/>
    <property type="evidence" value="ECO:0007669"/>
    <property type="project" value="TreeGrafter"/>
</dbReference>
<evidence type="ECO:0000256" key="6">
    <source>
        <dbReference type="ARBA" id="ARBA00022694"/>
    </source>
</evidence>
<evidence type="ECO:0000256" key="3">
    <source>
        <dbReference type="ARBA" id="ARBA00004141"/>
    </source>
</evidence>
<keyword evidence="5" id="KW-0812">Transmembrane</keyword>
<evidence type="ECO:0000313" key="19">
    <source>
        <dbReference type="Proteomes" id="UP001142055"/>
    </source>
</evidence>
<evidence type="ECO:0000256" key="5">
    <source>
        <dbReference type="ARBA" id="ARBA00022692"/>
    </source>
</evidence>
<evidence type="ECO:0000259" key="16">
    <source>
        <dbReference type="Pfam" id="PF01529"/>
    </source>
</evidence>
<dbReference type="PANTHER" id="PTHR12553:SF49">
    <property type="entry name" value="ZINC PHOSPHODIESTERASE ELAC PROTEIN 2"/>
    <property type="match status" value="1"/>
</dbReference>
<dbReference type="Pfam" id="PF12706">
    <property type="entry name" value="Lactamase_B_2"/>
    <property type="match status" value="1"/>
</dbReference>
<dbReference type="GO" id="GO:0046872">
    <property type="term" value="F:metal ion binding"/>
    <property type="evidence" value="ECO:0007669"/>
    <property type="project" value="UniProtKB-KW"/>
</dbReference>
<evidence type="ECO:0000256" key="15">
    <source>
        <dbReference type="SAM" id="SignalP"/>
    </source>
</evidence>
<keyword evidence="6" id="KW-0819">tRNA processing</keyword>
<feature type="chain" id="PRO_5040144399" description="Palmitoyltransferase" evidence="15">
    <location>
        <begin position="19"/>
        <end position="846"/>
    </location>
</feature>
<comment type="domain">
    <text evidence="14">The DHHC domain is required for palmitoyltransferase activity.</text>
</comment>
<evidence type="ECO:0000256" key="10">
    <source>
        <dbReference type="ARBA" id="ARBA00022801"/>
    </source>
</evidence>
<dbReference type="Gene3D" id="3.60.15.10">
    <property type="entry name" value="Ribonuclease Z/Hydroxyacylglutathione hydrolase-like"/>
    <property type="match status" value="2"/>
</dbReference>
<feature type="signal peptide" evidence="15">
    <location>
        <begin position="1"/>
        <end position="18"/>
    </location>
</feature>